<comment type="similarity">
    <text evidence="1">Belongs to the serine-aspartate repeat-containing protein (SDr) family.</text>
</comment>
<feature type="domain" description="SpaA-like prealbumin fold" evidence="6">
    <location>
        <begin position="2133"/>
        <end position="2218"/>
    </location>
</feature>
<dbReference type="InterPro" id="IPR041033">
    <property type="entry name" value="SpaA_PFL_dom_1"/>
</dbReference>
<dbReference type="Pfam" id="PF17802">
    <property type="entry name" value="SpaA"/>
    <property type="match status" value="11"/>
</dbReference>
<feature type="domain" description="SpaA-like prealbumin fold" evidence="6">
    <location>
        <begin position="1741"/>
        <end position="1826"/>
    </location>
</feature>
<feature type="domain" description="SpaA-like prealbumin fold" evidence="6">
    <location>
        <begin position="2231"/>
        <end position="2316"/>
    </location>
</feature>
<dbReference type="GO" id="GO:0005975">
    <property type="term" value="P:carbohydrate metabolic process"/>
    <property type="evidence" value="ECO:0007669"/>
    <property type="project" value="UniProtKB-ARBA"/>
</dbReference>
<evidence type="ECO:0000256" key="4">
    <source>
        <dbReference type="SAM" id="MobiDB-lite"/>
    </source>
</evidence>
<name>A0A1L7D220_9CORY</name>
<feature type="region of interest" description="Disordered" evidence="4">
    <location>
        <begin position="989"/>
        <end position="1019"/>
    </location>
</feature>
<feature type="domain" description="SpaA-like prealbumin fold" evidence="6">
    <location>
        <begin position="2330"/>
        <end position="2412"/>
    </location>
</feature>
<keyword evidence="3" id="KW-0732">Signal</keyword>
<feature type="transmembrane region" description="Helical" evidence="5">
    <location>
        <begin position="2467"/>
        <end position="2487"/>
    </location>
</feature>
<evidence type="ECO:0000313" key="8">
    <source>
        <dbReference type="Proteomes" id="UP000185491"/>
    </source>
</evidence>
<feature type="domain" description="SpaA-like prealbumin fold" evidence="6">
    <location>
        <begin position="1389"/>
        <end position="1491"/>
    </location>
</feature>
<feature type="region of interest" description="Disordered" evidence="4">
    <location>
        <begin position="2418"/>
        <end position="2450"/>
    </location>
</feature>
<reference evidence="7 8" key="1">
    <citation type="submission" date="2014-08" db="EMBL/GenBank/DDBJ databases">
        <title>Complete genome sequence of Corynebacterium phocae M408/89/1(T)(=DSM 44612(T)), isolated from the common seal (Phoca vitulina).</title>
        <authorList>
            <person name="Ruckert C."/>
            <person name="Albersmeier A."/>
            <person name="Winkler A."/>
            <person name="Kalinowski J."/>
        </authorList>
    </citation>
    <scope>NUCLEOTIDE SEQUENCE [LARGE SCALE GENOMIC DNA]</scope>
    <source>
        <strain evidence="7 8">M408/89/1</strain>
    </source>
</reference>
<keyword evidence="5" id="KW-0472">Membrane</keyword>
<gene>
    <name evidence="7" type="ORF">CPHO_03955</name>
</gene>
<dbReference type="PANTHER" id="PTHR36108">
    <property type="entry name" value="COLOSSIN-B-RELATED"/>
    <property type="match status" value="1"/>
</dbReference>
<evidence type="ECO:0000256" key="2">
    <source>
        <dbReference type="ARBA" id="ARBA00022525"/>
    </source>
</evidence>
<evidence type="ECO:0000259" key="6">
    <source>
        <dbReference type="Pfam" id="PF17802"/>
    </source>
</evidence>
<dbReference type="EMBL" id="CP009249">
    <property type="protein sequence ID" value="APT92179.1"/>
    <property type="molecule type" value="Genomic_DNA"/>
</dbReference>
<feature type="domain" description="SpaA-like prealbumin fold" evidence="6">
    <location>
        <begin position="1642"/>
        <end position="1728"/>
    </location>
</feature>
<dbReference type="Gene3D" id="2.60.40.10">
    <property type="entry name" value="Immunoglobulins"/>
    <property type="match status" value="11"/>
</dbReference>
<feature type="domain" description="SpaA-like prealbumin fold" evidence="6">
    <location>
        <begin position="1839"/>
        <end position="1924"/>
    </location>
</feature>
<feature type="region of interest" description="Disordered" evidence="4">
    <location>
        <begin position="1"/>
        <end position="79"/>
    </location>
</feature>
<keyword evidence="8" id="KW-1185">Reference proteome</keyword>
<feature type="domain" description="SpaA-like prealbumin fold" evidence="6">
    <location>
        <begin position="1532"/>
        <end position="1605"/>
    </location>
</feature>
<feature type="domain" description="SpaA-like prealbumin fold" evidence="6">
    <location>
        <begin position="1282"/>
        <end position="1367"/>
    </location>
</feature>
<dbReference type="KEGG" id="cpho:CPHO_03955"/>
<dbReference type="Proteomes" id="UP000185491">
    <property type="component" value="Chromosome"/>
</dbReference>
<proteinExistence type="inferred from homology"/>
<protein>
    <recommendedName>
        <fullName evidence="6">SpaA-like prealbumin fold domain-containing protein</fullName>
    </recommendedName>
</protein>
<evidence type="ECO:0000313" key="7">
    <source>
        <dbReference type="EMBL" id="APT92179.1"/>
    </source>
</evidence>
<evidence type="ECO:0000256" key="5">
    <source>
        <dbReference type="SAM" id="Phobius"/>
    </source>
</evidence>
<dbReference type="SUPFAM" id="SSF49478">
    <property type="entry name" value="Cna protein B-type domain"/>
    <property type="match status" value="7"/>
</dbReference>
<feature type="compositionally biased region" description="Low complexity" evidence="4">
    <location>
        <begin position="2436"/>
        <end position="2450"/>
    </location>
</feature>
<evidence type="ECO:0000256" key="1">
    <source>
        <dbReference type="ARBA" id="ARBA00007257"/>
    </source>
</evidence>
<dbReference type="PANTHER" id="PTHR36108:SF13">
    <property type="entry name" value="COLOSSIN-B-RELATED"/>
    <property type="match status" value="1"/>
</dbReference>
<organism evidence="7 8">
    <name type="scientific">Corynebacterium phocae</name>
    <dbReference type="NCBI Taxonomy" id="161895"/>
    <lineage>
        <taxon>Bacteria</taxon>
        <taxon>Bacillati</taxon>
        <taxon>Actinomycetota</taxon>
        <taxon>Actinomycetes</taxon>
        <taxon>Mycobacteriales</taxon>
        <taxon>Corynebacteriaceae</taxon>
        <taxon>Corynebacterium</taxon>
    </lineage>
</organism>
<keyword evidence="5" id="KW-0812">Transmembrane</keyword>
<sequence length="2492" mass="269591">MQVVSPSLAEDNPGAQDPVIASESEAGSTAEAGDVGTADAGDVGTADAGDVGTVDAGDSSTAGGADDQAEPVLDSPADPAEESVTLRRATAGDNQDPLKIDLFVGTREELKGEESRLDYWSGETVNSIVSLDVSGADVNLRNAVLTLTFPKVKNEDGKLLTNEPGFVDSNLATSSVNREDDEAWYKEYHFDTLKGGQITQLPFLFNFINHITPDGTTVTPTVALSADNFDTIEEEVTFTAKAADGYRTDLRLWRKDYANFTEVDGKKVGVYRFNSDPLTGVTPPEEPEFRYYACISPDLPQDVPRGLGVYDAKKVTFEIEIPEESEPTEEALRRWKWKDESQRVLVATPSYEWSLRSFDCRYVVSGLGLNLTYKKDTLISDGNGEMRVFRPSINTWVDKGTPEEQYVGSDVEGTGFVEIEDSFAPRHTINMNKWAILPYWSNYVEGSGTDSHYIYDGRALAWERDYNKIYLAGDVKGGGVYLEPNRYFGDPETTTPGVMEHGDKTLPGLRWRYDISQTNNGSGHHDSTGGIHDFVHSVTDYDLDPALYYNEFHFDARYSYPPPGMTKKELQNKINAIGNHLYGIDSSGTRHVLAEDLPMGGRVAIMDKDRKYDQLEMVFKQPVELDNFKLGFDIRAYPTPEEAERWRNREIENSEKIVLNRVKADIRFNAPDGPQYESFAAGVEGKTETLDGETNFPENNGFLENNKILLQGVDPKLGTRILTTSHTDPQAEENPIKVHKMFSAKDALTSYEECDEEQLTQENCARIRTLEVRTKPAGSWGGVPRVLENLRQIVLLPPGVTYVETLGHIRDDETHWGQGQPEVVENFKNLGLTALIYSFGDVTYNSPSYEVYESNLSTFLTVDTTKYANFGPNEIKVFTTWDSNAEIRPADTSYQGRKLVDDLDLDDDGNTTEDFLQASRVLTLSAPLEVLSKIEVSPSLDRPWTLHAPNQELGSDLFYRMTVSNNTLVPVRSMSILGVLPHTGDHKIVSNQDGEYPNREWESSTPDGDPLSGDHSAFSTPLRGPALGVEITKEDGSTVDATDRFEVLYTTTPQGDDLESITLEANWVKAAEVTNWNAVTAVKADLVEGAIDSREIVRIILPAQVPFNDHMLDNVKNGERAVMSMAISGAGNNYIEANEVSSQPVRYSVSTGVFRDLNANGIKEPGEQWLSDYGWVLQEQDGDTVYNPGDQAVAGTTVGTGPATTPVIPGGTDRTVVFSKSEAAKQRNLYWTQHAPADREFFSDLLLDGDKAKADDASSVPFALVPLHPHAQRFAGLAGSRDLTLVKTASDSNAVQEGVQFKLVWKSWLDEEVPTEEVLPVQQEWEGSTDANGELTFGNLPYGIYELSEQTPLAGYQAISPRRIVISAAGDNPAQPLREEVVNDPTEARVQLLKTDNQGVPVKGATFGLFEQEPTCTAPADAAQGQPSGAVTPISEAAYSAQSADGVVTFDNVVWGSYYLCETEGVIGYERDTQVRRVEVSADTVESVSVDGSTATVLTVDAGTVVNNRTLGTVTVEKTVGGVVSDSKVGQQTNQDEGAPLPGAQFALVAKDFPGVAEGTVVSRATTALSTDSDATGVKALATFNDVAWGSYELVETQAPEGFVLLADNGDKVERRVIQEVTVDAGHSTIAVGEVSNHPVTGSVTLVKKSDNGKPLEGVEFSLFAVTPDSTQPADSAPVYTATSDANGHVNFDNVRFGSYELRETKALEGYVPLTRGFQVNISEHGSIVDLGDVTNDQVRGSVVLRKVDGTTGNPLAGGVFEIFPTDSAMGATDVPLDTQTSDETGQVRFSERIYGSYVVREKAAPVGWVTDDRGREVTIDSDGQVVDLGRVANVRAYGQVDLEKVDKTTGNPLAGAKFEVEAVDVYGVAPGTVVATATSDKKGRVSFERLAFGSYVVREKAAPVGWVTDDRAHEVTIDSDGQVVDLGRVANVRAYGQVDLEKVDKTSGNPLAGAKFEVEAVDVYDVDPGTVVATATSDEKGRVSFERLAFGSYVVREKAAPVGWVTDDRGREVTIDSDGQVVDLGRVANVRAYGQVDLEKVDKASGNPLAGAKFEVEAVDVYGVAPGTVVATATSDKKGRVSFERLAFGSYVVREKAAPAGWVTDDQAREVTIDSDGQVVDLGKIGNIRSYGTVSLHKVDDNSDKPLAGAKFEVEAVDVYDVAPGTVVATATSDEKGRVSFERLAFGSYVVREKAAPVGWVTDDRGREVTIDSDGQVVDLGRVANMRAYGQVELEKVDKSSKDPLEGAKFEAVAVDVYDVEPGTVVATGVSNDKGRVVIPDLAFGTYVVREHAAPDGWVKSDKEYPVKITASGKVVDLGKIKNEKIIGTAKLQKVDSVTGEPLQGAKFVAEAVVVYGKDAGEVMGKATSDANGQVVFKNLPYGTYSIRETKAPKGYLLDDREIGVSIVFNGVDEDLGEVGNLPEQPVSSGDDGQTPGATPTGTTTPTPETIIKKGIDKLAQTGASVLTLLGLALSLIVMGLALVAVRRRRS</sequence>
<feature type="domain" description="SpaA-like prealbumin fold" evidence="6">
    <location>
        <begin position="2035"/>
        <end position="2120"/>
    </location>
</feature>
<feature type="domain" description="SpaA-like prealbumin fold" evidence="6">
    <location>
        <begin position="1937"/>
        <end position="2022"/>
    </location>
</feature>
<dbReference type="InterPro" id="IPR013783">
    <property type="entry name" value="Ig-like_fold"/>
</dbReference>
<evidence type="ECO:0000256" key="3">
    <source>
        <dbReference type="ARBA" id="ARBA00022729"/>
    </source>
</evidence>
<feature type="compositionally biased region" description="Low complexity" evidence="4">
    <location>
        <begin position="21"/>
        <end position="58"/>
    </location>
</feature>
<keyword evidence="2" id="KW-0964">Secreted</keyword>
<accession>A0A1L7D220</accession>
<keyword evidence="5" id="KW-1133">Transmembrane helix</keyword>
<dbReference type="RefSeq" id="WP_075733398.1">
    <property type="nucleotide sequence ID" value="NZ_CP009249.1"/>
</dbReference>